<reference evidence="4" key="1">
    <citation type="journal article" date="2019" name="Int. J. Syst. Evol. Microbiol.">
        <title>The Global Catalogue of Microorganisms (GCM) 10K type strain sequencing project: providing services to taxonomists for standard genome sequencing and annotation.</title>
        <authorList>
            <consortium name="The Broad Institute Genomics Platform"/>
            <consortium name="The Broad Institute Genome Sequencing Center for Infectious Disease"/>
            <person name="Wu L."/>
            <person name="Ma J."/>
        </authorList>
    </citation>
    <scope>NUCLEOTIDE SEQUENCE [LARGE SCALE GENOMIC DNA]</scope>
    <source>
        <strain evidence="4">CECT 8482</strain>
    </source>
</reference>
<dbReference type="Pfam" id="PF07859">
    <property type="entry name" value="Abhydrolase_3"/>
    <property type="match status" value="1"/>
</dbReference>
<dbReference type="Gene3D" id="3.40.50.1820">
    <property type="entry name" value="alpha/beta hydrolase"/>
    <property type="match status" value="1"/>
</dbReference>
<evidence type="ECO:0000313" key="4">
    <source>
        <dbReference type="Proteomes" id="UP001243846"/>
    </source>
</evidence>
<dbReference type="InterPro" id="IPR029058">
    <property type="entry name" value="AB_hydrolase_fold"/>
</dbReference>
<dbReference type="PANTHER" id="PTHR48081:SF33">
    <property type="entry name" value="KYNURENINE FORMAMIDASE"/>
    <property type="match status" value="1"/>
</dbReference>
<evidence type="ECO:0000313" key="3">
    <source>
        <dbReference type="EMBL" id="MDN3712469.1"/>
    </source>
</evidence>
<dbReference type="Proteomes" id="UP001243846">
    <property type="component" value="Unassembled WGS sequence"/>
</dbReference>
<gene>
    <name evidence="3" type="ORF">QWZ10_13205</name>
</gene>
<keyword evidence="1 3" id="KW-0378">Hydrolase</keyword>
<name>A0ABT8D7J0_9RHOB</name>
<evidence type="ECO:0000259" key="2">
    <source>
        <dbReference type="Pfam" id="PF07859"/>
    </source>
</evidence>
<comment type="caution">
    <text evidence="3">The sequence shown here is derived from an EMBL/GenBank/DDBJ whole genome shotgun (WGS) entry which is preliminary data.</text>
</comment>
<accession>A0ABT8D7J0</accession>
<sequence length="174" mass="18878">MVFIHGGYWMETGRADWSHLAQGAIAQGWAVAVPSYRLAPAVRISEITAEVGRAISRVAAQVAGPIALSGHSAGGHLAVRMICQDSPLPAQVHERITACVPISGIFDLRPLLRTSMREVLRLDEAEARADPDSFAATSGCRDNRLGRSRRTARVHSPKPCFCRGMAGNRRKDRP</sequence>
<dbReference type="EMBL" id="JAUFRC010000001">
    <property type="protein sequence ID" value="MDN3712469.1"/>
    <property type="molecule type" value="Genomic_DNA"/>
</dbReference>
<dbReference type="PANTHER" id="PTHR48081">
    <property type="entry name" value="AB HYDROLASE SUPERFAMILY PROTEIN C4A8.06C"/>
    <property type="match status" value="1"/>
</dbReference>
<dbReference type="SUPFAM" id="SSF53474">
    <property type="entry name" value="alpha/beta-Hydrolases"/>
    <property type="match status" value="1"/>
</dbReference>
<proteinExistence type="predicted"/>
<evidence type="ECO:0000256" key="1">
    <source>
        <dbReference type="ARBA" id="ARBA00022801"/>
    </source>
</evidence>
<dbReference type="InterPro" id="IPR050300">
    <property type="entry name" value="GDXG_lipolytic_enzyme"/>
</dbReference>
<protein>
    <submittedName>
        <fullName evidence="3">Alpha/beta hydrolase</fullName>
    </submittedName>
</protein>
<feature type="domain" description="Alpha/beta hydrolase fold-3" evidence="2">
    <location>
        <begin position="1"/>
        <end position="115"/>
    </location>
</feature>
<organism evidence="3 4">
    <name type="scientific">Paracoccus cavernae</name>
    <dbReference type="NCBI Taxonomy" id="1571207"/>
    <lineage>
        <taxon>Bacteria</taxon>
        <taxon>Pseudomonadati</taxon>
        <taxon>Pseudomonadota</taxon>
        <taxon>Alphaproteobacteria</taxon>
        <taxon>Rhodobacterales</taxon>
        <taxon>Paracoccaceae</taxon>
        <taxon>Paracoccus</taxon>
    </lineage>
</organism>
<keyword evidence="4" id="KW-1185">Reference proteome</keyword>
<dbReference type="InterPro" id="IPR013094">
    <property type="entry name" value="AB_hydrolase_3"/>
</dbReference>
<dbReference type="GO" id="GO:0016787">
    <property type="term" value="F:hydrolase activity"/>
    <property type="evidence" value="ECO:0007669"/>
    <property type="project" value="UniProtKB-KW"/>
</dbReference>